<evidence type="ECO:0000313" key="3">
    <source>
        <dbReference type="EMBL" id="GGM52677.1"/>
    </source>
</evidence>
<organism evidence="3 4">
    <name type="scientific">Longimycelium tulufanense</name>
    <dbReference type="NCBI Taxonomy" id="907463"/>
    <lineage>
        <taxon>Bacteria</taxon>
        <taxon>Bacillati</taxon>
        <taxon>Actinomycetota</taxon>
        <taxon>Actinomycetes</taxon>
        <taxon>Pseudonocardiales</taxon>
        <taxon>Pseudonocardiaceae</taxon>
        <taxon>Longimycelium</taxon>
    </lineage>
</organism>
<dbReference type="Proteomes" id="UP000637578">
    <property type="component" value="Unassembled WGS sequence"/>
</dbReference>
<dbReference type="AlphaFoldDB" id="A0A8J3FTW7"/>
<keyword evidence="4" id="KW-1185">Reference proteome</keyword>
<proteinExistence type="predicted"/>
<name>A0A8J3FTW7_9PSEU</name>
<keyword evidence="1" id="KW-0175">Coiled coil</keyword>
<reference evidence="3" key="1">
    <citation type="journal article" date="2014" name="Int. J. Syst. Evol. Microbiol.">
        <title>Complete genome sequence of Corynebacterium casei LMG S-19264T (=DSM 44701T), isolated from a smear-ripened cheese.</title>
        <authorList>
            <consortium name="US DOE Joint Genome Institute (JGI-PGF)"/>
            <person name="Walter F."/>
            <person name="Albersmeier A."/>
            <person name="Kalinowski J."/>
            <person name="Ruckert C."/>
        </authorList>
    </citation>
    <scope>NUCLEOTIDE SEQUENCE</scope>
    <source>
        <strain evidence="3">CGMCC 4.5737</strain>
    </source>
</reference>
<dbReference type="EMBL" id="BMMK01000009">
    <property type="protein sequence ID" value="GGM52677.1"/>
    <property type="molecule type" value="Genomic_DNA"/>
</dbReference>
<feature type="compositionally biased region" description="Pro residues" evidence="2">
    <location>
        <begin position="226"/>
        <end position="254"/>
    </location>
</feature>
<feature type="compositionally biased region" description="Polar residues" evidence="2">
    <location>
        <begin position="191"/>
        <end position="209"/>
    </location>
</feature>
<sequence>MHVVQGGSDRHFHGGDNYASMSLEQLKDLLGSVSDASGQSLAIDFQKRGQNAQHLADMMSQLATALTGRWHAPSVDRAKDAGDKLRTYGDEQHGTAKEISYPFQSFATTAKVTADKVRELDVDGPAWPETVSPAGLDPVTLALVKLDQARYEQEKEAKRQEAIELGRQLDATAQQTDAGTPIFAEPPSLFDTDSSGNTNYPQSSGNEPTGRSGVIPTTHGTGTGPVIPPPAGVQPNAVTPPPTNPPPPSTPPPQSSSAWTPVATPPVANPMGYVPPQDGGGPQPGHHGNKPPTEGGHQRGHGTVPPGTPPGIGPGAPGRGGFPPGRGPGGGITNSGTVRGFNPGGPSGPGGPGGPGGGFGGPGSTAGGQPGTGQGPGATGARGGAAPGRPAGSIMQPAGMGGAGTGRGEEDKEHQSRVPIDGGGLFDDDRLVAPPVIGELPPNYRD</sequence>
<feature type="region of interest" description="Disordered" evidence="2">
    <location>
        <begin position="179"/>
        <end position="446"/>
    </location>
</feature>
<gene>
    <name evidence="3" type="ORF">GCM10012275_24590</name>
</gene>
<evidence type="ECO:0000256" key="2">
    <source>
        <dbReference type="SAM" id="MobiDB-lite"/>
    </source>
</evidence>
<dbReference type="RefSeq" id="WP_189057052.1">
    <property type="nucleotide sequence ID" value="NZ_BMMK01000009.1"/>
</dbReference>
<feature type="compositionally biased region" description="Gly residues" evidence="2">
    <location>
        <begin position="313"/>
        <end position="333"/>
    </location>
</feature>
<feature type="coiled-coil region" evidence="1">
    <location>
        <begin position="141"/>
        <end position="168"/>
    </location>
</feature>
<accession>A0A8J3FTW7</accession>
<feature type="compositionally biased region" description="Gly residues" evidence="2">
    <location>
        <begin position="342"/>
        <end position="386"/>
    </location>
</feature>
<protein>
    <submittedName>
        <fullName evidence="3">Uncharacterized protein</fullName>
    </submittedName>
</protein>
<evidence type="ECO:0000256" key="1">
    <source>
        <dbReference type="SAM" id="Coils"/>
    </source>
</evidence>
<evidence type="ECO:0000313" key="4">
    <source>
        <dbReference type="Proteomes" id="UP000637578"/>
    </source>
</evidence>
<reference evidence="3" key="2">
    <citation type="submission" date="2020-09" db="EMBL/GenBank/DDBJ databases">
        <authorList>
            <person name="Sun Q."/>
            <person name="Zhou Y."/>
        </authorList>
    </citation>
    <scope>NUCLEOTIDE SEQUENCE</scope>
    <source>
        <strain evidence="3">CGMCC 4.5737</strain>
    </source>
</reference>
<feature type="compositionally biased region" description="Basic and acidic residues" evidence="2">
    <location>
        <begin position="407"/>
        <end position="416"/>
    </location>
</feature>
<comment type="caution">
    <text evidence="3">The sequence shown here is derived from an EMBL/GenBank/DDBJ whole genome shotgun (WGS) entry which is preliminary data.</text>
</comment>